<evidence type="ECO:0000313" key="8">
    <source>
        <dbReference type="RefSeq" id="XP_023939395.1"/>
    </source>
</evidence>
<dbReference type="GO" id="GO:0006886">
    <property type="term" value="P:intracellular protein transport"/>
    <property type="evidence" value="ECO:0007669"/>
    <property type="project" value="UniProtKB-UniRule"/>
</dbReference>
<gene>
    <name evidence="8" type="primary">LOC112046820</name>
</gene>
<dbReference type="GO" id="GO:0070973">
    <property type="term" value="P:protein localization to endoplasmic reticulum exit site"/>
    <property type="evidence" value="ECO:0007669"/>
    <property type="project" value="UniProtKB-UniRule"/>
</dbReference>
<organism evidence="7 8">
    <name type="scientific">Bicyclus anynana</name>
    <name type="common">Squinting bush brown butterfly</name>
    <dbReference type="NCBI Taxonomy" id="110368"/>
    <lineage>
        <taxon>Eukaryota</taxon>
        <taxon>Metazoa</taxon>
        <taxon>Ecdysozoa</taxon>
        <taxon>Arthropoda</taxon>
        <taxon>Hexapoda</taxon>
        <taxon>Insecta</taxon>
        <taxon>Pterygota</taxon>
        <taxon>Neoptera</taxon>
        <taxon>Endopterygota</taxon>
        <taxon>Lepidoptera</taxon>
        <taxon>Glossata</taxon>
        <taxon>Ditrysia</taxon>
        <taxon>Papilionoidea</taxon>
        <taxon>Nymphalidae</taxon>
        <taxon>Satyrinae</taxon>
        <taxon>Satyrini</taxon>
        <taxon>Mycalesina</taxon>
        <taxon>Bicyclus</taxon>
    </lineage>
</organism>
<dbReference type="KEGG" id="bany:112046820"/>
<dbReference type="InterPro" id="IPR008417">
    <property type="entry name" value="BAP29/BAP31"/>
</dbReference>
<proteinExistence type="inferred from homology"/>
<keyword evidence="4 5" id="KW-0472">Membrane</keyword>
<feature type="transmembrane region" description="Helical" evidence="5">
    <location>
        <begin position="6"/>
        <end position="27"/>
    </location>
</feature>
<name>A0A6J1MUP5_BICAN</name>
<comment type="similarity">
    <text evidence="5">Belongs to the BCAP29/BCAP31 family.</text>
</comment>
<dbReference type="OrthoDB" id="435607at2759"/>
<evidence type="ECO:0000313" key="7">
    <source>
        <dbReference type="Proteomes" id="UP001652582"/>
    </source>
</evidence>
<reference evidence="8" key="1">
    <citation type="submission" date="2025-08" db="UniProtKB">
        <authorList>
            <consortium name="RefSeq"/>
        </authorList>
    </citation>
    <scope>IDENTIFICATION</scope>
</reference>
<comment type="subcellular location">
    <subcellularLocation>
        <location evidence="5">Endoplasmic reticulum membrane</location>
        <topology evidence="5">Multi-pass membrane protein</topology>
    </subcellularLocation>
    <subcellularLocation>
        <location evidence="1">Membrane</location>
        <topology evidence="1">Multi-pass membrane protein</topology>
    </subcellularLocation>
</comment>
<accession>A0A6J1MUP5</accession>
<feature type="transmembrane region" description="Helical" evidence="5">
    <location>
        <begin position="101"/>
        <end position="123"/>
    </location>
</feature>
<sequence>MSLQWNFIAGYLYFEMGLIILMVLPIFSPRTWFRLYRSRFIEAFHSKAAIYFYGWSGILCLFLFDSIREMRKYSHSTDAGHVHLSSEMKGNVKLFRAQRNFYITGFAIFLVFVIRKMAQLIIVQYDLEMKMRDLAGNMEQAMATAELTITNISIESKKALAVAKTAENQLDLTVDALKAQKCRTKELEAEVTMWRQKYEQVTNGNDKEGQGDN</sequence>
<comment type="function">
    <text evidence="5">May play a role in anterograde transport of membrane proteins from the endoplasmic reticulum to the Golgi.</text>
</comment>
<dbReference type="RefSeq" id="XP_023939395.1">
    <property type="nucleotide sequence ID" value="XM_024083627.2"/>
</dbReference>
<dbReference type="GeneID" id="112046820"/>
<dbReference type="AlphaFoldDB" id="A0A6J1MUP5"/>
<evidence type="ECO:0000256" key="4">
    <source>
        <dbReference type="ARBA" id="ARBA00023136"/>
    </source>
</evidence>
<protein>
    <recommendedName>
        <fullName evidence="5">Endoplasmic reticulum transmembrane protein</fullName>
    </recommendedName>
</protein>
<evidence type="ECO:0000256" key="1">
    <source>
        <dbReference type="ARBA" id="ARBA00004141"/>
    </source>
</evidence>
<dbReference type="Proteomes" id="UP001652582">
    <property type="component" value="Chromosome 17"/>
</dbReference>
<dbReference type="GO" id="GO:0006888">
    <property type="term" value="P:endoplasmic reticulum to Golgi vesicle-mediated transport"/>
    <property type="evidence" value="ECO:0007669"/>
    <property type="project" value="UniProtKB-UniRule"/>
</dbReference>
<dbReference type="Pfam" id="PF05529">
    <property type="entry name" value="Bap31"/>
    <property type="match status" value="1"/>
</dbReference>
<dbReference type="GO" id="GO:0005789">
    <property type="term" value="C:endoplasmic reticulum membrane"/>
    <property type="evidence" value="ECO:0007669"/>
    <property type="project" value="UniProtKB-SubCell"/>
</dbReference>
<feature type="domain" description="BAP29/BAP31 transmembrane" evidence="6">
    <location>
        <begin position="1"/>
        <end position="132"/>
    </location>
</feature>
<dbReference type="PANTHER" id="PTHR12701:SF20">
    <property type="entry name" value="ENDOPLASMIC RETICULUM TRANSMEMBRANE PROTEIN"/>
    <property type="match status" value="1"/>
</dbReference>
<keyword evidence="5" id="KW-0653">Protein transport</keyword>
<evidence type="ECO:0000256" key="5">
    <source>
        <dbReference type="RuleBase" id="RU367026"/>
    </source>
</evidence>
<keyword evidence="7" id="KW-1185">Reference proteome</keyword>
<dbReference type="PANTHER" id="PTHR12701">
    <property type="entry name" value="BCR-ASSOCIATED PROTEIN, BAP"/>
    <property type="match status" value="1"/>
</dbReference>
<keyword evidence="5" id="KW-0813">Transport</keyword>
<keyword evidence="5" id="KW-0256">Endoplasmic reticulum</keyword>
<evidence type="ECO:0000256" key="2">
    <source>
        <dbReference type="ARBA" id="ARBA00022692"/>
    </source>
</evidence>
<keyword evidence="3 5" id="KW-1133">Transmembrane helix</keyword>
<evidence type="ECO:0000259" key="6">
    <source>
        <dbReference type="Pfam" id="PF05529"/>
    </source>
</evidence>
<dbReference type="InterPro" id="IPR040463">
    <property type="entry name" value="BAP29/BAP31_N"/>
</dbReference>
<feature type="transmembrane region" description="Helical" evidence="5">
    <location>
        <begin position="48"/>
        <end position="67"/>
    </location>
</feature>
<keyword evidence="2 5" id="KW-0812">Transmembrane</keyword>
<keyword evidence="5" id="KW-0931">ER-Golgi transport</keyword>
<evidence type="ECO:0000256" key="3">
    <source>
        <dbReference type="ARBA" id="ARBA00022989"/>
    </source>
</evidence>